<dbReference type="AlphaFoldDB" id="A0A523UQ44"/>
<name>A0A523UQ44_UNCT6</name>
<gene>
    <name evidence="1" type="ORF">E3J62_09685</name>
</gene>
<evidence type="ECO:0000313" key="2">
    <source>
        <dbReference type="Proteomes" id="UP000315525"/>
    </source>
</evidence>
<organism evidence="1 2">
    <name type="scientific">candidate division TA06 bacterium</name>
    <dbReference type="NCBI Taxonomy" id="2250710"/>
    <lineage>
        <taxon>Bacteria</taxon>
        <taxon>Bacteria division TA06</taxon>
    </lineage>
</organism>
<protein>
    <submittedName>
        <fullName evidence="1">Uncharacterized protein</fullName>
    </submittedName>
</protein>
<dbReference type="EMBL" id="SOJN01000115">
    <property type="protein sequence ID" value="TET44667.1"/>
    <property type="molecule type" value="Genomic_DNA"/>
</dbReference>
<accession>A0A523UQ44</accession>
<comment type="caution">
    <text evidence="1">The sequence shown here is derived from an EMBL/GenBank/DDBJ whole genome shotgun (WGS) entry which is preliminary data.</text>
</comment>
<evidence type="ECO:0000313" key="1">
    <source>
        <dbReference type="EMBL" id="TET44667.1"/>
    </source>
</evidence>
<reference evidence="1 2" key="1">
    <citation type="submission" date="2019-03" db="EMBL/GenBank/DDBJ databases">
        <title>Metabolic potential of uncultured bacteria and archaea associated with petroleum seepage in deep-sea sediments.</title>
        <authorList>
            <person name="Dong X."/>
            <person name="Hubert C."/>
        </authorList>
    </citation>
    <scope>NUCLEOTIDE SEQUENCE [LARGE SCALE GENOMIC DNA]</scope>
    <source>
        <strain evidence="1">E44_bin18</strain>
    </source>
</reference>
<proteinExistence type="predicted"/>
<sequence>MDRSHFSDYDTVALWWMALSAQSTLPKGKNLEDLFEKTTDPFDEEMYEDETLVGTETGTKES</sequence>
<dbReference type="Proteomes" id="UP000315525">
    <property type="component" value="Unassembled WGS sequence"/>
</dbReference>